<evidence type="ECO:0000313" key="4">
    <source>
        <dbReference type="Proteomes" id="UP001055439"/>
    </source>
</evidence>
<dbReference type="SMART" id="SM00184">
    <property type="entry name" value="RING"/>
    <property type="match status" value="1"/>
</dbReference>
<protein>
    <submittedName>
        <fullName evidence="3">Zinc finger, C3HC4 type (RING finger)</fullName>
    </submittedName>
</protein>
<feature type="domain" description="RING-type" evidence="2">
    <location>
        <begin position="58"/>
        <end position="100"/>
    </location>
</feature>
<dbReference type="Gene3D" id="3.30.40.10">
    <property type="entry name" value="Zinc/RING finger domain, C3HC4 (zinc finger)"/>
    <property type="match status" value="1"/>
</dbReference>
<evidence type="ECO:0000256" key="1">
    <source>
        <dbReference type="PROSITE-ProRule" id="PRU00175"/>
    </source>
</evidence>
<reference evidence="3" key="1">
    <citation type="submission" date="2022-05" db="EMBL/GenBank/DDBJ databases">
        <title>The Musa troglodytarum L. genome provides insights into the mechanism of non-climacteric behaviour and enrichment of carotenoids.</title>
        <authorList>
            <person name="Wang J."/>
        </authorList>
    </citation>
    <scope>NUCLEOTIDE SEQUENCE</scope>
    <source>
        <tissue evidence="3">Leaf</tissue>
    </source>
</reference>
<dbReference type="Proteomes" id="UP001055439">
    <property type="component" value="Chromosome 8"/>
</dbReference>
<dbReference type="CDD" id="cd16448">
    <property type="entry name" value="RING-H2"/>
    <property type="match status" value="1"/>
</dbReference>
<keyword evidence="1" id="KW-0479">Metal-binding</keyword>
<proteinExistence type="predicted"/>
<evidence type="ECO:0000259" key="2">
    <source>
        <dbReference type="PROSITE" id="PS50089"/>
    </source>
</evidence>
<dbReference type="InterPro" id="IPR013083">
    <property type="entry name" value="Znf_RING/FYVE/PHD"/>
</dbReference>
<dbReference type="Pfam" id="PF13639">
    <property type="entry name" value="zf-RING_2"/>
    <property type="match status" value="1"/>
</dbReference>
<sequence>MMAFEQPRLHYMESIKLQACDHLTSPPGSATPRSVPNQLRDVDRLTSTTAGPNEVIECAVCLSDMGEGEEITELRCGHPFHRRCLDRWVMLGKAACPLCRDTVVLHETASPKQWEMEDTDEELDGTSMALLACFRHPWWAW</sequence>
<dbReference type="GO" id="GO:0008270">
    <property type="term" value="F:zinc ion binding"/>
    <property type="evidence" value="ECO:0007669"/>
    <property type="project" value="UniProtKB-KW"/>
</dbReference>
<gene>
    <name evidence="3" type="ORF">MUK42_37291</name>
</gene>
<dbReference type="EMBL" id="CP097510">
    <property type="protein sequence ID" value="URE35496.1"/>
    <property type="molecule type" value="Genomic_DNA"/>
</dbReference>
<keyword evidence="1" id="KW-0863">Zinc-finger</keyword>
<evidence type="ECO:0000313" key="3">
    <source>
        <dbReference type="EMBL" id="URE35496.1"/>
    </source>
</evidence>
<dbReference type="OrthoDB" id="21204at2759"/>
<accession>A0A9E7KZW9</accession>
<dbReference type="InterPro" id="IPR001841">
    <property type="entry name" value="Znf_RING"/>
</dbReference>
<keyword evidence="4" id="KW-1185">Reference proteome</keyword>
<dbReference type="PANTHER" id="PTHR47662">
    <property type="entry name" value="RING-TYPE DOMAIN-CONTAINING PROTEIN"/>
    <property type="match status" value="1"/>
</dbReference>
<name>A0A9E7KZW9_9LILI</name>
<keyword evidence="1" id="KW-0862">Zinc</keyword>
<organism evidence="3 4">
    <name type="scientific">Musa troglodytarum</name>
    <name type="common">fe'i banana</name>
    <dbReference type="NCBI Taxonomy" id="320322"/>
    <lineage>
        <taxon>Eukaryota</taxon>
        <taxon>Viridiplantae</taxon>
        <taxon>Streptophyta</taxon>
        <taxon>Embryophyta</taxon>
        <taxon>Tracheophyta</taxon>
        <taxon>Spermatophyta</taxon>
        <taxon>Magnoliopsida</taxon>
        <taxon>Liliopsida</taxon>
        <taxon>Zingiberales</taxon>
        <taxon>Musaceae</taxon>
        <taxon>Musa</taxon>
    </lineage>
</organism>
<dbReference type="PANTHER" id="PTHR47662:SF1">
    <property type="entry name" value="RING-TYPE DOMAIN-CONTAINING PROTEIN"/>
    <property type="match status" value="1"/>
</dbReference>
<dbReference type="PROSITE" id="PS50089">
    <property type="entry name" value="ZF_RING_2"/>
    <property type="match status" value="1"/>
</dbReference>
<dbReference type="AlphaFoldDB" id="A0A9E7KZW9"/>
<dbReference type="SUPFAM" id="SSF57850">
    <property type="entry name" value="RING/U-box"/>
    <property type="match status" value="1"/>
</dbReference>